<proteinExistence type="inferred from homology"/>
<dbReference type="InterPro" id="IPR020904">
    <property type="entry name" value="Sc_DH/Rdtase_CS"/>
</dbReference>
<organism evidence="4 5">
    <name type="scientific">Rhodococcus oxybenzonivorans</name>
    <dbReference type="NCBI Taxonomy" id="1990687"/>
    <lineage>
        <taxon>Bacteria</taxon>
        <taxon>Bacillati</taxon>
        <taxon>Actinomycetota</taxon>
        <taxon>Actinomycetes</taxon>
        <taxon>Mycobacteriales</taxon>
        <taxon>Nocardiaceae</taxon>
        <taxon>Rhodococcus</taxon>
    </lineage>
</organism>
<comment type="caution">
    <text evidence="4">The sequence shown here is derived from an EMBL/GenBank/DDBJ whole genome shotgun (WGS) entry which is preliminary data.</text>
</comment>
<reference evidence="4" key="1">
    <citation type="submission" date="2023-10" db="EMBL/GenBank/DDBJ databases">
        <title>Development of a sustainable strategy for remediation of hydrocarbon-contaminated territories based on the waste exchange concept.</title>
        <authorList>
            <person name="Krivoruchko A."/>
        </authorList>
    </citation>
    <scope>NUCLEOTIDE SEQUENCE</scope>
    <source>
        <strain evidence="4">IEGM 68</strain>
    </source>
</reference>
<dbReference type="GO" id="GO:0016616">
    <property type="term" value="F:oxidoreductase activity, acting on the CH-OH group of donors, NAD or NADP as acceptor"/>
    <property type="evidence" value="ECO:0007669"/>
    <property type="project" value="TreeGrafter"/>
</dbReference>
<comment type="similarity">
    <text evidence="1 3">Belongs to the short-chain dehydrogenases/reductases (SDR) family.</text>
</comment>
<dbReference type="FunFam" id="3.40.50.720:FF:000084">
    <property type="entry name" value="Short-chain dehydrogenase reductase"/>
    <property type="match status" value="1"/>
</dbReference>
<evidence type="ECO:0000256" key="1">
    <source>
        <dbReference type="ARBA" id="ARBA00006484"/>
    </source>
</evidence>
<evidence type="ECO:0000256" key="3">
    <source>
        <dbReference type="RuleBase" id="RU000363"/>
    </source>
</evidence>
<evidence type="ECO:0000256" key="2">
    <source>
        <dbReference type="ARBA" id="ARBA00023002"/>
    </source>
</evidence>
<dbReference type="EC" id="1.-.-.-" evidence="4"/>
<dbReference type="PROSITE" id="PS00061">
    <property type="entry name" value="ADH_SHORT"/>
    <property type="match status" value="1"/>
</dbReference>
<keyword evidence="2 4" id="KW-0560">Oxidoreductase</keyword>
<dbReference type="PRINTS" id="PR00080">
    <property type="entry name" value="SDRFAMILY"/>
</dbReference>
<evidence type="ECO:0000313" key="4">
    <source>
        <dbReference type="EMBL" id="MDV7266261.1"/>
    </source>
</evidence>
<dbReference type="CDD" id="cd05233">
    <property type="entry name" value="SDR_c"/>
    <property type="match status" value="1"/>
</dbReference>
<dbReference type="Proteomes" id="UP001185863">
    <property type="component" value="Unassembled WGS sequence"/>
</dbReference>
<dbReference type="InterPro" id="IPR036291">
    <property type="entry name" value="NAD(P)-bd_dom_sf"/>
</dbReference>
<accession>A0AAE4V040</accession>
<name>A0AAE4V040_9NOCA</name>
<dbReference type="PANTHER" id="PTHR42760:SF40">
    <property type="entry name" value="3-OXOACYL-[ACYL-CARRIER-PROTEIN] REDUCTASE, CHLOROPLASTIC"/>
    <property type="match status" value="1"/>
</dbReference>
<dbReference type="EMBL" id="JAWLUP010000043">
    <property type="protein sequence ID" value="MDV7266261.1"/>
    <property type="molecule type" value="Genomic_DNA"/>
</dbReference>
<evidence type="ECO:0000313" key="5">
    <source>
        <dbReference type="Proteomes" id="UP001185863"/>
    </source>
</evidence>
<protein>
    <submittedName>
        <fullName evidence="4">SDR family oxidoreductase</fullName>
        <ecNumber evidence="4">1.-.-.-</ecNumber>
    </submittedName>
</protein>
<dbReference type="RefSeq" id="WP_317743777.1">
    <property type="nucleotide sequence ID" value="NZ_JAWLUP010000043.1"/>
</dbReference>
<gene>
    <name evidence="4" type="ORF">R4315_17170</name>
</gene>
<dbReference type="SUPFAM" id="SSF51735">
    <property type="entry name" value="NAD(P)-binding Rossmann-fold domains"/>
    <property type="match status" value="1"/>
</dbReference>
<dbReference type="GO" id="GO:0030497">
    <property type="term" value="P:fatty acid elongation"/>
    <property type="evidence" value="ECO:0007669"/>
    <property type="project" value="TreeGrafter"/>
</dbReference>
<dbReference type="AlphaFoldDB" id="A0AAE4V040"/>
<dbReference type="Pfam" id="PF00106">
    <property type="entry name" value="adh_short"/>
    <property type="match status" value="1"/>
</dbReference>
<dbReference type="InterPro" id="IPR002347">
    <property type="entry name" value="SDR_fam"/>
</dbReference>
<dbReference type="Gene3D" id="3.40.50.720">
    <property type="entry name" value="NAD(P)-binding Rossmann-like Domain"/>
    <property type="match status" value="1"/>
</dbReference>
<dbReference type="PRINTS" id="PR00081">
    <property type="entry name" value="GDHRDH"/>
</dbReference>
<dbReference type="PANTHER" id="PTHR42760">
    <property type="entry name" value="SHORT-CHAIN DEHYDROGENASES/REDUCTASES FAMILY MEMBER"/>
    <property type="match status" value="1"/>
</dbReference>
<sequence length="310" mass="31873">MNSREERRLDGRGAVVTGSSRGIGRAVAHALAAEGAGVVVNGRDPDAAEKVADEIVLGGGRAIAVAGSAAADGVAEALVDAAKCAFGQVDVLINCAGVAEPAGSSILTVTDEQWRELVDAHLTATFRTCRAAAPLMAERGRGAIVNTSSFASLGDYGGTGYPAGKGAVNSLTLAIAAELAESGVRANVVCPGAKTRLSVGAEYEQHIEELHRRGMLDDATRYGSLHPAPADYVAQLYVFLASDLASGITGGIFAGSGCFVGRFDRPAPKVLAYRDHETEPPWSLDELAELVGSSHPGNHTSHDFGVGYSS</sequence>